<dbReference type="PANTHER" id="PTHR42942:SF1">
    <property type="entry name" value="ALKYLTRANSFERASE-LIKE PROTEIN 1"/>
    <property type="match status" value="1"/>
</dbReference>
<evidence type="ECO:0000259" key="2">
    <source>
        <dbReference type="Pfam" id="PF01035"/>
    </source>
</evidence>
<comment type="caution">
    <text evidence="3">The sequence shown here is derived from an EMBL/GenBank/DDBJ whole genome shotgun (WGS) entry which is preliminary data.</text>
</comment>
<dbReference type="Proteomes" id="UP001501427">
    <property type="component" value="Unassembled WGS sequence"/>
</dbReference>
<dbReference type="PANTHER" id="PTHR42942">
    <property type="entry name" value="6-O-METHYLGUANINE DNA METHYLTRANSFERASE"/>
    <property type="match status" value="1"/>
</dbReference>
<dbReference type="EMBL" id="BAAAHD010000023">
    <property type="protein sequence ID" value="GAA0563794.1"/>
    <property type="molecule type" value="Genomic_DNA"/>
</dbReference>
<sequence>MSGQNRRVRAEPDEFAEAVLDAVELIPPGRVLSYGDVAELVGRGGPRQVGRVMSLYGGGVPWWRVIRADGSPPACHEGRAHEHYRAEGTPLRPGGRRVDMARARWSGPS</sequence>
<dbReference type="CDD" id="cd06445">
    <property type="entry name" value="ATase"/>
    <property type="match status" value="1"/>
</dbReference>
<dbReference type="Gene3D" id="1.10.10.10">
    <property type="entry name" value="Winged helix-like DNA-binding domain superfamily/Winged helix DNA-binding domain"/>
    <property type="match status" value="1"/>
</dbReference>
<dbReference type="SUPFAM" id="SSF46767">
    <property type="entry name" value="Methylated DNA-protein cysteine methyltransferase, C-terminal domain"/>
    <property type="match status" value="1"/>
</dbReference>
<dbReference type="InterPro" id="IPR036388">
    <property type="entry name" value="WH-like_DNA-bd_sf"/>
</dbReference>
<dbReference type="InterPro" id="IPR052520">
    <property type="entry name" value="ATL_DNA_repair"/>
</dbReference>
<organism evidence="3 4">
    <name type="scientific">Actinomadura livida</name>
    <dbReference type="NCBI Taxonomy" id="79909"/>
    <lineage>
        <taxon>Bacteria</taxon>
        <taxon>Bacillati</taxon>
        <taxon>Actinomycetota</taxon>
        <taxon>Actinomycetes</taxon>
        <taxon>Streptosporangiales</taxon>
        <taxon>Thermomonosporaceae</taxon>
        <taxon>Actinomadura</taxon>
    </lineage>
</organism>
<accession>A0ABN1EDG4</accession>
<protein>
    <recommendedName>
        <fullName evidence="2">Methylated-DNA-[protein]-cysteine S-methyltransferase DNA binding domain-containing protein</fullName>
    </recommendedName>
</protein>
<dbReference type="InterPro" id="IPR036217">
    <property type="entry name" value="MethylDNA_cys_MeTrfase_DNAb"/>
</dbReference>
<feature type="domain" description="Methylated-DNA-[protein]-cysteine S-methyltransferase DNA binding" evidence="2">
    <location>
        <begin position="14"/>
        <end position="78"/>
    </location>
</feature>
<evidence type="ECO:0000256" key="1">
    <source>
        <dbReference type="ARBA" id="ARBA00022763"/>
    </source>
</evidence>
<dbReference type="Pfam" id="PF01035">
    <property type="entry name" value="DNA_binding_1"/>
    <property type="match status" value="1"/>
</dbReference>
<gene>
    <name evidence="3" type="ORF">GCM10009546_27570</name>
</gene>
<reference evidence="3 4" key="1">
    <citation type="journal article" date="2019" name="Int. J. Syst. Evol. Microbiol.">
        <title>The Global Catalogue of Microorganisms (GCM) 10K type strain sequencing project: providing services to taxonomists for standard genome sequencing and annotation.</title>
        <authorList>
            <consortium name="The Broad Institute Genomics Platform"/>
            <consortium name="The Broad Institute Genome Sequencing Center for Infectious Disease"/>
            <person name="Wu L."/>
            <person name="Ma J."/>
        </authorList>
    </citation>
    <scope>NUCLEOTIDE SEQUENCE [LARGE SCALE GENOMIC DNA]</scope>
    <source>
        <strain evidence="3 4">JCM 10667</strain>
    </source>
</reference>
<evidence type="ECO:0000313" key="4">
    <source>
        <dbReference type="Proteomes" id="UP001501427"/>
    </source>
</evidence>
<evidence type="ECO:0000313" key="3">
    <source>
        <dbReference type="EMBL" id="GAA0563794.1"/>
    </source>
</evidence>
<keyword evidence="1" id="KW-0227">DNA damage</keyword>
<dbReference type="InterPro" id="IPR014048">
    <property type="entry name" value="MethylDNA_cys_MeTrfase_DNA-bd"/>
</dbReference>
<name>A0ABN1EDG4_9ACTN</name>
<keyword evidence="4" id="KW-1185">Reference proteome</keyword>
<proteinExistence type="predicted"/>